<keyword evidence="4" id="KW-1003">Cell membrane</keyword>
<comment type="similarity">
    <text evidence="2">Belongs to the binding-protein-dependent transport system permease family. CysTW subfamily.</text>
</comment>
<protein>
    <submittedName>
        <fullName evidence="11">ABC transporter permease</fullName>
    </submittedName>
</protein>
<comment type="subcellular location">
    <subcellularLocation>
        <location evidence="1 8">Cell membrane</location>
        <topology evidence="1 8">Multi-pass membrane protein</topology>
    </subcellularLocation>
</comment>
<evidence type="ECO:0000313" key="11">
    <source>
        <dbReference type="EMBL" id="TGG94006.1"/>
    </source>
</evidence>
<gene>
    <name evidence="11" type="ORF">E4656_07450</name>
</gene>
<dbReference type="CDD" id="cd06261">
    <property type="entry name" value="TM_PBP2"/>
    <property type="match status" value="1"/>
</dbReference>
<dbReference type="PANTHER" id="PTHR42929:SF5">
    <property type="entry name" value="ABC TRANSPORTER PERMEASE PROTEIN"/>
    <property type="match status" value="1"/>
</dbReference>
<evidence type="ECO:0000259" key="10">
    <source>
        <dbReference type="PROSITE" id="PS50928"/>
    </source>
</evidence>
<keyword evidence="12" id="KW-1185">Reference proteome</keyword>
<feature type="region of interest" description="Disordered" evidence="9">
    <location>
        <begin position="1"/>
        <end position="21"/>
    </location>
</feature>
<dbReference type="GO" id="GO:0055085">
    <property type="term" value="P:transmembrane transport"/>
    <property type="evidence" value="ECO:0007669"/>
    <property type="project" value="InterPro"/>
</dbReference>
<evidence type="ECO:0000256" key="9">
    <source>
        <dbReference type="SAM" id="MobiDB-lite"/>
    </source>
</evidence>
<feature type="transmembrane region" description="Helical" evidence="8">
    <location>
        <begin position="294"/>
        <end position="315"/>
    </location>
</feature>
<dbReference type="PANTHER" id="PTHR42929">
    <property type="entry name" value="INNER MEMBRANE ABC TRANSPORTER PERMEASE PROTEIN YDCU-RELATED-RELATED"/>
    <property type="match status" value="1"/>
</dbReference>
<dbReference type="GO" id="GO:0005886">
    <property type="term" value="C:plasma membrane"/>
    <property type="evidence" value="ECO:0007669"/>
    <property type="project" value="UniProtKB-SubCell"/>
</dbReference>
<evidence type="ECO:0000256" key="1">
    <source>
        <dbReference type="ARBA" id="ARBA00004651"/>
    </source>
</evidence>
<evidence type="ECO:0000256" key="2">
    <source>
        <dbReference type="ARBA" id="ARBA00007069"/>
    </source>
</evidence>
<keyword evidence="5 8" id="KW-0812">Transmembrane</keyword>
<reference evidence="11 12" key="1">
    <citation type="submission" date="2019-04" db="EMBL/GenBank/DDBJ databases">
        <title>Natronospirillum operosus gen. nov., sp. nov., a haloalkaliphilic satellite isolated from decaying biomass of laboratory culture of cyanobacterium Geitlerinema sp. and proposal of Natronospirillaceae fam. nov. and Saccharospirillaceae fam. nov.</title>
        <authorList>
            <person name="Kevbrin V."/>
            <person name="Boltyanskaya Y."/>
            <person name="Koziaeva V."/>
            <person name="Grouzdev D.S."/>
            <person name="Park M."/>
            <person name="Cho J."/>
        </authorList>
    </citation>
    <scope>NUCLEOTIDE SEQUENCE [LARGE SCALE GENOMIC DNA]</scope>
    <source>
        <strain evidence="11 12">G-116</strain>
    </source>
</reference>
<evidence type="ECO:0000313" key="12">
    <source>
        <dbReference type="Proteomes" id="UP000297475"/>
    </source>
</evidence>
<accession>A0A4Z0WFD1</accession>
<feature type="transmembrane region" description="Helical" evidence="8">
    <location>
        <begin position="211"/>
        <end position="232"/>
    </location>
</feature>
<feature type="domain" description="ABC transmembrane type-1" evidence="10">
    <location>
        <begin position="207"/>
        <end position="415"/>
    </location>
</feature>
<dbReference type="Pfam" id="PF00528">
    <property type="entry name" value="BPD_transp_1"/>
    <property type="match status" value="1"/>
</dbReference>
<name>A0A4Z0WFD1_9GAMM</name>
<comment type="caution">
    <text evidence="11">The sequence shown here is derived from an EMBL/GenBank/DDBJ whole genome shotgun (WGS) entry which is preliminary data.</text>
</comment>
<evidence type="ECO:0000256" key="6">
    <source>
        <dbReference type="ARBA" id="ARBA00022989"/>
    </source>
</evidence>
<dbReference type="OrthoDB" id="9807047at2"/>
<feature type="transmembrane region" description="Helical" evidence="8">
    <location>
        <begin position="239"/>
        <end position="257"/>
    </location>
</feature>
<evidence type="ECO:0000256" key="5">
    <source>
        <dbReference type="ARBA" id="ARBA00022692"/>
    </source>
</evidence>
<evidence type="ECO:0000256" key="7">
    <source>
        <dbReference type="ARBA" id="ARBA00023136"/>
    </source>
</evidence>
<keyword evidence="7 8" id="KW-0472">Membrane</keyword>
<dbReference type="Proteomes" id="UP000297475">
    <property type="component" value="Unassembled WGS sequence"/>
</dbReference>
<feature type="transmembrane region" description="Helical" evidence="8">
    <location>
        <begin position="392"/>
        <end position="415"/>
    </location>
</feature>
<dbReference type="AlphaFoldDB" id="A0A4Z0WFD1"/>
<proteinExistence type="inferred from homology"/>
<dbReference type="InterPro" id="IPR000515">
    <property type="entry name" value="MetI-like"/>
</dbReference>
<dbReference type="EMBL" id="SRMF01000002">
    <property type="protein sequence ID" value="TGG94006.1"/>
    <property type="molecule type" value="Genomic_DNA"/>
</dbReference>
<dbReference type="Gene3D" id="1.10.3720.10">
    <property type="entry name" value="MetI-like"/>
    <property type="match status" value="1"/>
</dbReference>
<keyword evidence="3 8" id="KW-0813">Transport</keyword>
<sequence>MQQSASASSSDDHRRDGKLVTADGRPLQASLRSAERRRKIIAFLFVSPLLAFLLISFVIPIGQMMWRSVDNPTIINTLPRTLEAMQEWDGQNIPDEPVFAALAEDLREAQQNRRVGPLAVRLNYEISGARGALSRKARSVATMDAPYREQFLESDRLWQNPRLYQIIQREGRPLTLSYYVAATDRAYDADGNIVRRPEQQRIYMTLFGRTFAMSAAILVLTLLLGFPIAFWMAHLPMRYANLLMIMVLLPFWTSLLVRTTSWIVLLQQQGVINSSLVALGILDSGNRLSLMYNMTGTIIAMTHILLPFMVLPLYSVMKTIPPSYMRAARSLGANNWTAFWRVYVPQTVPGIGAGGVLVFIISIGYYITPALVGGQSGRMISNMIAYHMQNSLNWGLAAALGTMLLVSVLILYWAYNKLVGADIKLG</sequence>
<dbReference type="PROSITE" id="PS50928">
    <property type="entry name" value="ABC_TM1"/>
    <property type="match status" value="1"/>
</dbReference>
<keyword evidence="6 8" id="KW-1133">Transmembrane helix</keyword>
<feature type="transmembrane region" description="Helical" evidence="8">
    <location>
        <begin position="351"/>
        <end position="372"/>
    </location>
</feature>
<evidence type="ECO:0000256" key="4">
    <source>
        <dbReference type="ARBA" id="ARBA00022475"/>
    </source>
</evidence>
<feature type="transmembrane region" description="Helical" evidence="8">
    <location>
        <begin position="40"/>
        <end position="62"/>
    </location>
</feature>
<dbReference type="RefSeq" id="WP_135482575.1">
    <property type="nucleotide sequence ID" value="NZ_SRMF01000002.1"/>
</dbReference>
<dbReference type="SUPFAM" id="SSF161098">
    <property type="entry name" value="MetI-like"/>
    <property type="match status" value="1"/>
</dbReference>
<dbReference type="InterPro" id="IPR035906">
    <property type="entry name" value="MetI-like_sf"/>
</dbReference>
<evidence type="ECO:0000256" key="8">
    <source>
        <dbReference type="RuleBase" id="RU363032"/>
    </source>
</evidence>
<organism evidence="11 12">
    <name type="scientific">Natronospirillum operosum</name>
    <dbReference type="NCBI Taxonomy" id="2759953"/>
    <lineage>
        <taxon>Bacteria</taxon>
        <taxon>Pseudomonadati</taxon>
        <taxon>Pseudomonadota</taxon>
        <taxon>Gammaproteobacteria</taxon>
        <taxon>Oceanospirillales</taxon>
        <taxon>Natronospirillaceae</taxon>
        <taxon>Natronospirillum</taxon>
    </lineage>
</organism>
<evidence type="ECO:0000256" key="3">
    <source>
        <dbReference type="ARBA" id="ARBA00022448"/>
    </source>
</evidence>